<dbReference type="RefSeq" id="WP_267622882.1">
    <property type="nucleotide sequence ID" value="NZ_JAODIW010000006.1"/>
</dbReference>
<keyword evidence="2" id="KW-1185">Reference proteome</keyword>
<reference evidence="1 2" key="1">
    <citation type="journal article" date="2019" name="Int. J. Syst. Evol. Microbiol.">
        <title>The Global Catalogue of Microorganisms (GCM) 10K type strain sequencing project: providing services to taxonomists for standard genome sequencing and annotation.</title>
        <authorList>
            <consortium name="The Broad Institute Genomics Platform"/>
            <consortium name="The Broad Institute Genome Sequencing Center for Infectious Disease"/>
            <person name="Wu L."/>
            <person name="Ma J."/>
        </authorList>
    </citation>
    <scope>NUCLEOTIDE SEQUENCE [LARGE SCALE GENOMIC DNA]</scope>
    <source>
        <strain evidence="1 2">CGMCC 1.12553</strain>
    </source>
</reference>
<evidence type="ECO:0000313" key="1">
    <source>
        <dbReference type="EMBL" id="MFC4359238.1"/>
    </source>
</evidence>
<sequence length="101" mass="11674">MTSDELEIRLKSVNKHVDWDDSVDLHIQAVLSENSTFAKNTFFFDCDPVGTNCRRSYLEVVLPDREVIDDIHEFLSNHLIKDDEIRRSIEIPLVEGKKANS</sequence>
<comment type="caution">
    <text evidence="1">The sequence shown here is derived from an EMBL/GenBank/DDBJ whole genome shotgun (WGS) entry which is preliminary data.</text>
</comment>
<organism evidence="1 2">
    <name type="scientific">Halobium salinum</name>
    <dbReference type="NCBI Taxonomy" id="1364940"/>
    <lineage>
        <taxon>Archaea</taxon>
        <taxon>Methanobacteriati</taxon>
        <taxon>Methanobacteriota</taxon>
        <taxon>Stenosarchaea group</taxon>
        <taxon>Halobacteria</taxon>
        <taxon>Halobacteriales</taxon>
        <taxon>Haloferacaceae</taxon>
        <taxon>Halobium</taxon>
    </lineage>
</organism>
<gene>
    <name evidence="1" type="ORF">ACFO0N_14930</name>
</gene>
<evidence type="ECO:0000313" key="2">
    <source>
        <dbReference type="Proteomes" id="UP001595921"/>
    </source>
</evidence>
<dbReference type="EMBL" id="JBHSDS010000008">
    <property type="protein sequence ID" value="MFC4359238.1"/>
    <property type="molecule type" value="Genomic_DNA"/>
</dbReference>
<proteinExistence type="predicted"/>
<dbReference type="AlphaFoldDB" id="A0ABD5PET8"/>
<accession>A0ABD5PET8</accession>
<name>A0ABD5PET8_9EURY</name>
<protein>
    <submittedName>
        <fullName evidence="1">Uncharacterized protein</fullName>
    </submittedName>
</protein>
<dbReference type="Proteomes" id="UP001595921">
    <property type="component" value="Unassembled WGS sequence"/>
</dbReference>